<dbReference type="InterPro" id="IPR041492">
    <property type="entry name" value="HAD_2"/>
</dbReference>
<evidence type="ECO:0000256" key="4">
    <source>
        <dbReference type="ARBA" id="ARBA00022842"/>
    </source>
</evidence>
<dbReference type="Proteomes" id="UP001601521">
    <property type="component" value="Unassembled WGS sequence"/>
</dbReference>
<dbReference type="GO" id="GO:0016787">
    <property type="term" value="F:hydrolase activity"/>
    <property type="evidence" value="ECO:0007669"/>
    <property type="project" value="UniProtKB-KW"/>
</dbReference>
<dbReference type="InterPro" id="IPR002575">
    <property type="entry name" value="Aminoglycoside_PTrfase"/>
</dbReference>
<comment type="caution">
    <text evidence="7">The sequence shown here is derived from an EMBL/GenBank/DDBJ whole genome shotgun (WGS) entry which is preliminary data.</text>
</comment>
<accession>A0ABW6NCL3</accession>
<comment type="cofactor">
    <cofactor evidence="1">
        <name>Mg(2+)</name>
        <dbReference type="ChEBI" id="CHEBI:18420"/>
    </cofactor>
</comment>
<dbReference type="InterPro" id="IPR011009">
    <property type="entry name" value="Kinase-like_dom_sf"/>
</dbReference>
<keyword evidence="4" id="KW-0460">Magnesium</keyword>
<dbReference type="Gene3D" id="1.10.150.240">
    <property type="entry name" value="Putative phosphatase, domain 2"/>
    <property type="match status" value="1"/>
</dbReference>
<dbReference type="InterPro" id="IPR051600">
    <property type="entry name" value="Beta-PGM-like"/>
</dbReference>
<sequence length="520" mass="56597">MSRSSSWYVPAALAGLQGEFGEDVELAPAHVDWDNRAVCRATLPGGDRVVVKIDSDEIRHRRETVGLLAALESGVPVPRVRWHGRHAAEGPWVLVLDEIAATGSLADGGGSWHTAGAAVRALHDTDIPAGMAMFAGGVGDWESHLDHRVAVETRAAIERGLLSQGEADAVRRYAAEVLRAAGPAHPVLVHGDLQARHLLLAGDQVVLIDFGDVGWGDAAMDLVVLTHFAPHRLPTVLDGYGADERLRARVSALAPLYSLWRNLFVSRWYFENDFEQRRNSELARRVVQDVVLPSARATRVRLECEAVLVDFDGLLIDTEYAGWRSWNELYARFGGAVAIEAWAHRSGSNDPLAPWDELERLAGAPVDRVGLEQQRRVRRDLMLTVLPGVHDFLNRCRAGELMIALVSNSPRKWIERQMDALGLDPTLFDLILPGTGHAPKPAPDGYLKALAVLGVAADRAIAFEDSARGVEAARAAGLRCIAVPNRVTIHNDFLHADLVVSGLEQIEPVPAAKHAGRVAL</sequence>
<evidence type="ECO:0000256" key="2">
    <source>
        <dbReference type="ARBA" id="ARBA00006171"/>
    </source>
</evidence>
<dbReference type="InterPro" id="IPR023198">
    <property type="entry name" value="PGP-like_dom2"/>
</dbReference>
<feature type="domain" description="Aminoglycoside phosphotransferase" evidence="6">
    <location>
        <begin position="27"/>
        <end position="250"/>
    </location>
</feature>
<evidence type="ECO:0000256" key="1">
    <source>
        <dbReference type="ARBA" id="ARBA00001946"/>
    </source>
</evidence>
<keyword evidence="8" id="KW-1185">Reference proteome</keyword>
<dbReference type="PANTHER" id="PTHR46193:SF18">
    <property type="entry name" value="HEXITOL PHOSPHATASE B"/>
    <property type="match status" value="1"/>
</dbReference>
<dbReference type="SUPFAM" id="SSF56784">
    <property type="entry name" value="HAD-like"/>
    <property type="match status" value="1"/>
</dbReference>
<keyword evidence="7" id="KW-0378">Hydrolase</keyword>
<keyword evidence="5" id="KW-0119">Carbohydrate metabolism</keyword>
<proteinExistence type="inferred from homology"/>
<dbReference type="Pfam" id="PF13419">
    <property type="entry name" value="HAD_2"/>
    <property type="match status" value="1"/>
</dbReference>
<reference evidence="7 8" key="1">
    <citation type="submission" date="2024-10" db="EMBL/GenBank/DDBJ databases">
        <title>The Natural Products Discovery Center: Release of the First 8490 Sequenced Strains for Exploring Actinobacteria Biosynthetic Diversity.</title>
        <authorList>
            <person name="Kalkreuter E."/>
            <person name="Kautsar S.A."/>
            <person name="Yang D."/>
            <person name="Bader C.D."/>
            <person name="Teijaro C.N."/>
            <person name="Fluegel L."/>
            <person name="Davis C.M."/>
            <person name="Simpson J.R."/>
            <person name="Lauterbach L."/>
            <person name="Steele A.D."/>
            <person name="Gui C."/>
            <person name="Meng S."/>
            <person name="Li G."/>
            <person name="Viehrig K."/>
            <person name="Ye F."/>
            <person name="Su P."/>
            <person name="Kiefer A.F."/>
            <person name="Nichols A."/>
            <person name="Cepeda A.J."/>
            <person name="Yan W."/>
            <person name="Fan B."/>
            <person name="Jiang Y."/>
            <person name="Adhikari A."/>
            <person name="Zheng C.-J."/>
            <person name="Schuster L."/>
            <person name="Cowan T.M."/>
            <person name="Smanski M.J."/>
            <person name="Chevrette M.G."/>
            <person name="De Carvalho L.P.S."/>
            <person name="Shen B."/>
        </authorList>
    </citation>
    <scope>NUCLEOTIDE SEQUENCE [LARGE SCALE GENOMIC DNA]</scope>
    <source>
        <strain evidence="7 8">NPDC004550</strain>
    </source>
</reference>
<protein>
    <submittedName>
        <fullName evidence="7">HAD-IA family hydrolase</fullName>
    </submittedName>
</protein>
<evidence type="ECO:0000256" key="5">
    <source>
        <dbReference type="ARBA" id="ARBA00023277"/>
    </source>
</evidence>
<dbReference type="Pfam" id="PF01636">
    <property type="entry name" value="APH"/>
    <property type="match status" value="1"/>
</dbReference>
<dbReference type="Gene3D" id="3.40.50.1000">
    <property type="entry name" value="HAD superfamily/HAD-like"/>
    <property type="match status" value="1"/>
</dbReference>
<gene>
    <name evidence="7" type="ORF">ACFYTH_05870</name>
</gene>
<organism evidence="7 8">
    <name type="scientific">Nocardia africana</name>
    <dbReference type="NCBI Taxonomy" id="134964"/>
    <lineage>
        <taxon>Bacteria</taxon>
        <taxon>Bacillati</taxon>
        <taxon>Actinomycetota</taxon>
        <taxon>Actinomycetes</taxon>
        <taxon>Mycobacteriales</taxon>
        <taxon>Nocardiaceae</taxon>
        <taxon>Nocardia</taxon>
    </lineage>
</organism>
<dbReference type="InterPro" id="IPR023214">
    <property type="entry name" value="HAD_sf"/>
</dbReference>
<dbReference type="SUPFAM" id="SSF56112">
    <property type="entry name" value="Protein kinase-like (PK-like)"/>
    <property type="match status" value="1"/>
</dbReference>
<dbReference type="SFLD" id="SFLDS00003">
    <property type="entry name" value="Haloacid_Dehalogenase"/>
    <property type="match status" value="1"/>
</dbReference>
<dbReference type="PANTHER" id="PTHR46193">
    <property type="entry name" value="6-PHOSPHOGLUCONATE PHOSPHATASE"/>
    <property type="match status" value="1"/>
</dbReference>
<evidence type="ECO:0000313" key="8">
    <source>
        <dbReference type="Proteomes" id="UP001601521"/>
    </source>
</evidence>
<comment type="similarity">
    <text evidence="2">Belongs to the HAD-like hydrolase superfamily. CbbY/CbbZ/Gph/YieH family.</text>
</comment>
<dbReference type="InterPro" id="IPR036412">
    <property type="entry name" value="HAD-like_sf"/>
</dbReference>
<dbReference type="InterPro" id="IPR006439">
    <property type="entry name" value="HAD-SF_hydro_IA"/>
</dbReference>
<evidence type="ECO:0000259" key="6">
    <source>
        <dbReference type="Pfam" id="PF01636"/>
    </source>
</evidence>
<evidence type="ECO:0000256" key="3">
    <source>
        <dbReference type="ARBA" id="ARBA00022723"/>
    </source>
</evidence>
<dbReference type="SFLD" id="SFLDG01129">
    <property type="entry name" value="C1.5:_HAD__Beta-PGM__Phosphata"/>
    <property type="match status" value="1"/>
</dbReference>
<dbReference type="EMBL" id="JBIALX010000002">
    <property type="protein sequence ID" value="MFF0452880.1"/>
    <property type="molecule type" value="Genomic_DNA"/>
</dbReference>
<dbReference type="RefSeq" id="WP_387249603.1">
    <property type="nucleotide sequence ID" value="NZ_JBIALX010000002.1"/>
</dbReference>
<dbReference type="NCBIfam" id="TIGR01509">
    <property type="entry name" value="HAD-SF-IA-v3"/>
    <property type="match status" value="1"/>
</dbReference>
<evidence type="ECO:0000313" key="7">
    <source>
        <dbReference type="EMBL" id="MFF0452880.1"/>
    </source>
</evidence>
<dbReference type="Gene3D" id="3.90.1200.10">
    <property type="match status" value="1"/>
</dbReference>
<keyword evidence="3" id="KW-0479">Metal-binding</keyword>
<name>A0ABW6NCL3_9NOCA</name>